<evidence type="ECO:0000313" key="3">
    <source>
        <dbReference type="EMBL" id="KAF3953635.1"/>
    </source>
</evidence>
<organism evidence="3 4">
    <name type="scientific">Castanea mollissima</name>
    <name type="common">Chinese chestnut</name>
    <dbReference type="NCBI Taxonomy" id="60419"/>
    <lineage>
        <taxon>Eukaryota</taxon>
        <taxon>Viridiplantae</taxon>
        <taxon>Streptophyta</taxon>
        <taxon>Embryophyta</taxon>
        <taxon>Tracheophyta</taxon>
        <taxon>Spermatophyta</taxon>
        <taxon>Magnoliopsida</taxon>
        <taxon>eudicotyledons</taxon>
        <taxon>Gunneridae</taxon>
        <taxon>Pentapetalae</taxon>
        <taxon>rosids</taxon>
        <taxon>fabids</taxon>
        <taxon>Fagales</taxon>
        <taxon>Fagaceae</taxon>
        <taxon>Castanea</taxon>
    </lineage>
</organism>
<dbReference type="PANTHER" id="PTHR37234">
    <property type="entry name" value="OS03G0319200 PROTEIN"/>
    <property type="match status" value="1"/>
</dbReference>
<proteinExistence type="predicted"/>
<feature type="compositionally biased region" description="Basic and acidic residues" evidence="1">
    <location>
        <begin position="81"/>
        <end position="98"/>
    </location>
</feature>
<gene>
    <name evidence="3" type="ORF">CMV_020935</name>
</gene>
<dbReference type="EMBL" id="JRKL02003990">
    <property type="protein sequence ID" value="KAF3953635.1"/>
    <property type="molecule type" value="Genomic_DNA"/>
</dbReference>
<dbReference type="Pfam" id="PF14383">
    <property type="entry name" value="VARLMGL"/>
    <property type="match status" value="1"/>
</dbReference>
<evidence type="ECO:0000259" key="2">
    <source>
        <dbReference type="Pfam" id="PF14383"/>
    </source>
</evidence>
<dbReference type="InterPro" id="IPR032795">
    <property type="entry name" value="DUF3741-assoc"/>
</dbReference>
<feature type="domain" description="DUF3741" evidence="2">
    <location>
        <begin position="126"/>
        <end position="142"/>
    </location>
</feature>
<dbReference type="AlphaFoldDB" id="A0A8J4VFD2"/>
<dbReference type="PANTHER" id="PTHR37234:SF1">
    <property type="entry name" value="OS03G0319200 PROTEIN"/>
    <property type="match status" value="1"/>
</dbReference>
<feature type="compositionally biased region" description="Polar residues" evidence="1">
    <location>
        <begin position="56"/>
        <end position="78"/>
    </location>
</feature>
<keyword evidence="4" id="KW-1185">Reference proteome</keyword>
<evidence type="ECO:0000256" key="1">
    <source>
        <dbReference type="SAM" id="MobiDB-lite"/>
    </source>
</evidence>
<accession>A0A8J4VFD2</accession>
<dbReference type="Proteomes" id="UP000737018">
    <property type="component" value="Unassembled WGS sequence"/>
</dbReference>
<reference evidence="3" key="1">
    <citation type="submission" date="2020-03" db="EMBL/GenBank/DDBJ databases">
        <title>Castanea mollissima Vanexum genome sequencing.</title>
        <authorList>
            <person name="Staton M."/>
        </authorList>
    </citation>
    <scope>NUCLEOTIDE SEQUENCE</scope>
    <source>
        <tissue evidence="3">Leaf</tissue>
    </source>
</reference>
<sequence>MKRQDTLVSSSSYRENVAAETLHAKSIGCMAGIIQLVSKYQNRRKFLTFGKKQEKNVVSSPTKQKPSVPTPEASPSSMQPKDQKQKDIKPTNDLRRLSCDVPRSPTLPAEIRRSNSVNSPQNLRTPPALVARLMGLEAMPTTMTMMPAESAAEKRRKLLMALEKCNEDLNALKKIIDTVQFSEQFSSTAEIKRCWEEQPSPVSVLDEFVTRSPLMNAQCNSRRHTNGRVQHQPKQLKKKPGEEEVINIYVCDRMTTDSVQTKGEKNDASSPIWSSKALKDSIDEVCRDIAWGEKREIGRIGVTLQEYICKDLIEEIVTEMGCCGMYALPFEACKRRLCF</sequence>
<feature type="region of interest" description="Disordered" evidence="1">
    <location>
        <begin position="53"/>
        <end position="124"/>
    </location>
</feature>
<name>A0A8J4VFD2_9ROSI</name>
<comment type="caution">
    <text evidence="3">The sequence shown here is derived from an EMBL/GenBank/DDBJ whole genome shotgun (WGS) entry which is preliminary data.</text>
</comment>
<dbReference type="OrthoDB" id="780613at2759"/>
<evidence type="ECO:0000313" key="4">
    <source>
        <dbReference type="Proteomes" id="UP000737018"/>
    </source>
</evidence>
<protein>
    <recommendedName>
        <fullName evidence="2">DUF3741 domain-containing protein</fullName>
    </recommendedName>
</protein>
<feature type="compositionally biased region" description="Polar residues" evidence="1">
    <location>
        <begin position="114"/>
        <end position="124"/>
    </location>
</feature>